<dbReference type="PROSITE" id="PS50022">
    <property type="entry name" value="FA58C_3"/>
    <property type="match status" value="1"/>
</dbReference>
<evidence type="ECO:0000313" key="11">
    <source>
        <dbReference type="Proteomes" id="UP000280586"/>
    </source>
</evidence>
<dbReference type="Gene3D" id="1.20.1270.90">
    <property type="entry name" value="AF1782-like"/>
    <property type="match status" value="3"/>
</dbReference>
<feature type="domain" description="F5/8 type C" evidence="7">
    <location>
        <begin position="796"/>
        <end position="944"/>
    </location>
</feature>
<keyword evidence="6" id="KW-0472">Membrane</keyword>
<dbReference type="InterPro" id="IPR017853">
    <property type="entry name" value="GH"/>
</dbReference>
<feature type="transmembrane region" description="Helical" evidence="6">
    <location>
        <begin position="1862"/>
        <end position="1882"/>
    </location>
</feature>
<accession>A0A9N7PLH7</accession>
<dbReference type="InterPro" id="IPR008979">
    <property type="entry name" value="Galactose-bd-like_sf"/>
</dbReference>
<comment type="similarity">
    <text evidence="3">Belongs to the glycosyl hydrolase 84 family.</text>
</comment>
<dbReference type="Gene3D" id="2.60.120.260">
    <property type="entry name" value="Galactose-binding domain-like"/>
    <property type="match status" value="3"/>
</dbReference>
<dbReference type="Pfam" id="PF07554">
    <property type="entry name" value="FIVAR"/>
    <property type="match status" value="6"/>
</dbReference>
<feature type="coiled-coil region" evidence="4">
    <location>
        <begin position="1731"/>
        <end position="1758"/>
    </location>
</feature>
<keyword evidence="1 3" id="KW-0378">Hydrolase</keyword>
<feature type="compositionally biased region" description="Gly residues" evidence="5">
    <location>
        <begin position="1833"/>
        <end position="1849"/>
    </location>
</feature>
<dbReference type="GO" id="GO:0005975">
    <property type="term" value="P:carbohydrate metabolic process"/>
    <property type="evidence" value="ECO:0007669"/>
    <property type="project" value="UniProtKB-ARBA"/>
</dbReference>
<dbReference type="RefSeq" id="WP_120140606.1">
    <property type="nucleotide sequence ID" value="NZ_CP023671.1"/>
</dbReference>
<dbReference type="InterPro" id="IPR051822">
    <property type="entry name" value="Glycosyl_Hydrolase_84"/>
</dbReference>
<evidence type="ECO:0000313" key="10">
    <source>
        <dbReference type="EMBL" id="USS00462.1"/>
    </source>
</evidence>
<dbReference type="EMBL" id="CP099799">
    <property type="protein sequence ID" value="USS00462.1"/>
    <property type="molecule type" value="Genomic_DNA"/>
</dbReference>
<dbReference type="InterPro" id="IPR000421">
    <property type="entry name" value="FA58C"/>
</dbReference>
<keyword evidence="6" id="KW-1133">Transmembrane helix</keyword>
<dbReference type="Gene3D" id="3.20.20.80">
    <property type="entry name" value="Glycosidases"/>
    <property type="match status" value="1"/>
</dbReference>
<keyword evidence="6" id="KW-0812">Transmembrane</keyword>
<keyword evidence="2 3" id="KW-0326">Glycosidase</keyword>
<dbReference type="EMBL" id="CP023671">
    <property type="protein sequence ID" value="AYE33902.1"/>
    <property type="molecule type" value="Genomic_DNA"/>
</dbReference>
<dbReference type="PANTHER" id="PTHR13170:SF16">
    <property type="entry name" value="PROTEIN O-GLCNACASE"/>
    <property type="match status" value="1"/>
</dbReference>
<evidence type="ECO:0000256" key="1">
    <source>
        <dbReference type="ARBA" id="ARBA00022801"/>
    </source>
</evidence>
<dbReference type="PROSITE" id="PS52009">
    <property type="entry name" value="GH84"/>
    <property type="match status" value="1"/>
</dbReference>
<dbReference type="Pfam" id="PF07555">
    <property type="entry name" value="NAGidase"/>
    <property type="match status" value="1"/>
</dbReference>
<dbReference type="Proteomes" id="UP001055437">
    <property type="component" value="Chromosome"/>
</dbReference>
<dbReference type="InterPro" id="IPR029018">
    <property type="entry name" value="Hex-like_dom2"/>
</dbReference>
<name>A0A9N7PLH7_CLOSE</name>
<feature type="compositionally biased region" description="Low complexity" evidence="5">
    <location>
        <begin position="1850"/>
        <end position="1862"/>
    </location>
</feature>
<dbReference type="Gene3D" id="1.20.58.460">
    <property type="entry name" value="Hyaluronidase post-catalytic domain-like"/>
    <property type="match status" value="1"/>
</dbReference>
<keyword evidence="12" id="KW-1185">Reference proteome</keyword>
<feature type="active site" description="Proton donor" evidence="3">
    <location>
        <position position="307"/>
    </location>
</feature>
<dbReference type="Pfam" id="PF02838">
    <property type="entry name" value="Glyco_hydro_20b"/>
    <property type="match status" value="1"/>
</dbReference>
<feature type="domain" description="GH84" evidence="8">
    <location>
        <begin position="186"/>
        <end position="467"/>
    </location>
</feature>
<evidence type="ECO:0000256" key="6">
    <source>
        <dbReference type="SAM" id="Phobius"/>
    </source>
</evidence>
<evidence type="ECO:0000259" key="8">
    <source>
        <dbReference type="PROSITE" id="PS52009"/>
    </source>
</evidence>
<dbReference type="SUPFAM" id="SSF51445">
    <property type="entry name" value="(Trans)glycosidases"/>
    <property type="match status" value="1"/>
</dbReference>
<dbReference type="GO" id="GO:1901135">
    <property type="term" value="P:carbohydrate derivative metabolic process"/>
    <property type="evidence" value="ECO:0007669"/>
    <property type="project" value="UniProtKB-ARBA"/>
</dbReference>
<evidence type="ECO:0000256" key="5">
    <source>
        <dbReference type="SAM" id="MobiDB-lite"/>
    </source>
</evidence>
<dbReference type="InterPro" id="IPR015882">
    <property type="entry name" value="HEX_bac_N"/>
</dbReference>
<evidence type="ECO:0000259" key="7">
    <source>
        <dbReference type="PROSITE" id="PS50022"/>
    </source>
</evidence>
<evidence type="ECO:0000313" key="12">
    <source>
        <dbReference type="Proteomes" id="UP001055437"/>
    </source>
</evidence>
<evidence type="ECO:0000256" key="3">
    <source>
        <dbReference type="PROSITE-ProRule" id="PRU01353"/>
    </source>
</evidence>
<feature type="region of interest" description="Disordered" evidence="5">
    <location>
        <begin position="1826"/>
        <end position="1862"/>
    </location>
</feature>
<dbReference type="SUPFAM" id="SSF140657">
    <property type="entry name" value="Hyaluronidase post-catalytic domain-like"/>
    <property type="match status" value="1"/>
</dbReference>
<dbReference type="Pfam" id="PF00754">
    <property type="entry name" value="F5_F8_type_C"/>
    <property type="match status" value="3"/>
</dbReference>
<dbReference type="GO" id="GO:0015929">
    <property type="term" value="F:hexosaminidase activity"/>
    <property type="evidence" value="ECO:0007669"/>
    <property type="project" value="UniProtKB-ARBA"/>
</dbReference>
<dbReference type="GeneID" id="303560064"/>
<dbReference type="SUPFAM" id="SSF49785">
    <property type="entry name" value="Galactose-binding domain-like"/>
    <property type="match status" value="3"/>
</dbReference>
<gene>
    <name evidence="9" type="ORF">CP523_05130</name>
    <name evidence="10" type="ORF">NH397_13385</name>
</gene>
<dbReference type="InterPro" id="IPR011496">
    <property type="entry name" value="O-GlcNAcase_cat"/>
</dbReference>
<dbReference type="SMR" id="A0A9N7PLH7"/>
<dbReference type="Proteomes" id="UP000280586">
    <property type="component" value="Chromosome"/>
</dbReference>
<reference evidence="10" key="2">
    <citation type="submission" date="2022-06" db="EMBL/GenBank/DDBJ databases">
        <authorList>
            <person name="Holder M.E."/>
            <person name="Ajami N.J."/>
            <person name="Petrosino J.F."/>
        </authorList>
    </citation>
    <scope>NUCLEOTIDE SEQUENCE</scope>
    <source>
        <strain evidence="10">RMA 8861</strain>
    </source>
</reference>
<sequence>MGRRIKRFISLMVVGAMTFGTISGSVDVSAITGEKENKSVEYEIYPNPHEVNYSGGEFEVGTDVNVVYENGIDVYTKNRVEQILNSKNINLSISNKIVEGKTNILIGINGSGEGVDTYFNENVSHQENFFEKLDSNIVYVKNGVIGVLGNNTDSTFYGVTSLKHVFNQLENGMIKNFRINDYADVKYRGFIEGYYGNPWSNEDRAELMKYGGEYKMNQYIFAPKDDPYHNSKWRELYPADALEGVKKLAQVGNETKNRYVYALHPFMHNAIRFNTEENYQADLQIIKNKFSQLLGAGVRQFGILADDAGVPAQGAQTYVKLLNDLTLWLEEQKETYTDLKTDLIFCPNDYMGNGGSAQLKEINKAGDNVSIVVTGGRIWGEVDQNFATNFKNNIASEGHEGRAPYMWINWPCSDNSKQHLIMGGNDTFLHPGVTPGSVQGIVLNPMQQAEANKSALFANADYAWNIWETKAEADKNWEASFKYMDHGTAEDTDSSKALREISKHMINQNMDGRVTALQESVELAPKLTAYKQKFESETNTKADAEELIAEFTKLKEAASYYKENPGNSRTRDQIIYWLNCWEDTMNAAIGYLRATMAIEDGNNDEIWTEYSNAKAALEQSKTYTFWYVDHYERAEVGVQHIVPFINFMEQNVGNIVSSIIDPNKVIATYITNRTDKPSGDIKNVLDGNTATEIVYKTPNTISEGTYVGVKYSNPIQLKNVQFLMGAAANPNDTMSEAKIQYTEDGKVWTDLNEEVYTNPKDVKVEGLDLTVKGIRIIATRNKGNTWLGVKDIVVNKEEGNGGTNESPLTHTLIRTAGWSIYGGGNESALFDNNDSTSVWYKTHAEDLTHVGDYIGVDLGEIVEVGNVHFVVGAGDSDKWTEYKLEYSTDNSTWTTFKEYNSTAGKDIINENLHGAQARYVRLTNMRELNKWVKFSEIRIERVRNEEIGDTKNIYTNVDSGIKSTSTDSLTKLIPQNNITLNAGEYIGVKLNRIKNISRVTANISNMDGLRLESSMNEIEWNAVDTSNLKDARYIRLIADKTVTFNVSAFEVESNEVYPPSLLSSYVEPHNGENPKLAFDGNFNTSVKFGGPPRTDSTIVYDLGQTRNINNIKYAVLDTEVDHIRDAKIQVSLNGEEWTDAIVIGDGVENTNNFDAKPGENGYKHGSVSNGIIPISHSYVEGENLDLQARYLRVLFTAANSGRWSVINEILINNGEYVRTENNPTYTSNPIELKGFEPGKVSDGNLATAYKPNTNNGAITSGSFTYRLSEKTDIKKINIVQSGSSISNAKVMVRTGYNEAGEPVWNELGTLDKSLTELLNPKFENIFEIRIDWEGVAPTIYEIITINNYELPNSDELKSKFDELSLLNGDNYTAESFKVLEDALKIAEVVLNNNNALQSEIDEALAGLIAAEEGLVLNIVDGSGLQELVDSCNFVEDRYTVSSWVVYSEALNSAKEILADLQNTTQAAVDEAKVNLEKSIEGLKERATFTLGLEIAVDEANKITDEEIDKLIPVVKDLFLKERAKSIEVLERAKNKDATQEEVNDAFDSLSKAMQYLSFYKGDKTSLIALVDRISKLDSKEYIKSTWDKLVIELEKANVVIADENALEYEVAEAYEDLMKAFLDLRLKPSKEKLEDLINKTESLEKSNYTESTWRVVDEKLQLAKKVMDNEDAIKEEILEAYKELEIAVNNLVDIQELKKAIEEGEKINLDGYTKDSANALLSAMEAGKKVLENSSATKEEIQAAIKAINDANKALVKKADLTSLKEIIEKAKEVINGEDKYTSESLNALKEALENAEKLIENENVTDEDVQKAIDNIIKAIEALKEKEQGSTGQPGNGEGQGSSSGGKPSGNSSGNLPNAGGTPAVAVALMGLLAIGAGSCLRKKNK</sequence>
<evidence type="ECO:0000256" key="4">
    <source>
        <dbReference type="SAM" id="Coils"/>
    </source>
</evidence>
<evidence type="ECO:0000313" key="9">
    <source>
        <dbReference type="EMBL" id="AYE33902.1"/>
    </source>
</evidence>
<dbReference type="PANTHER" id="PTHR13170">
    <property type="entry name" value="O-GLCNACASE"/>
    <property type="match status" value="1"/>
</dbReference>
<evidence type="ECO:0000256" key="2">
    <source>
        <dbReference type="ARBA" id="ARBA00023295"/>
    </source>
</evidence>
<organism evidence="9 11">
    <name type="scientific">Clostridium septicum</name>
    <dbReference type="NCBI Taxonomy" id="1504"/>
    <lineage>
        <taxon>Bacteria</taxon>
        <taxon>Bacillati</taxon>
        <taxon>Bacillota</taxon>
        <taxon>Clostridia</taxon>
        <taxon>Eubacteriales</taxon>
        <taxon>Clostridiaceae</taxon>
        <taxon>Clostridium</taxon>
    </lineage>
</organism>
<proteinExistence type="inferred from homology"/>
<dbReference type="Gene3D" id="1.20.1270.70">
    <property type="entry name" value="Designed single chain three-helix bundle"/>
    <property type="match status" value="3"/>
</dbReference>
<protein>
    <submittedName>
        <fullName evidence="10">Beta-N-acetylglucosaminidase domain-containing protein</fullName>
    </submittedName>
    <submittedName>
        <fullName evidence="9">Hyaluronoglucosaminidase</fullName>
    </submittedName>
</protein>
<keyword evidence="4" id="KW-0175">Coiled coil</keyword>
<reference evidence="9 11" key="1">
    <citation type="submission" date="2017-09" db="EMBL/GenBank/DDBJ databases">
        <authorList>
            <person name="Thomas P."/>
            <person name="Seyboldt C."/>
        </authorList>
    </citation>
    <scope>NUCLEOTIDE SEQUENCE [LARGE SCALE GENOMIC DNA]</scope>
    <source>
        <strain evidence="9 11">DSM 7534</strain>
    </source>
</reference>
<dbReference type="Gene3D" id="3.30.379.10">
    <property type="entry name" value="Chitobiase/beta-hexosaminidase domain 2-like"/>
    <property type="match status" value="1"/>
</dbReference>
<dbReference type="KEGG" id="csep:CP523_05130"/>
<dbReference type="SUPFAM" id="SSF55545">
    <property type="entry name" value="beta-N-acetylhexosaminidase-like domain"/>
    <property type="match status" value="1"/>
</dbReference>